<dbReference type="PANTHER" id="PTHR11236">
    <property type="entry name" value="AMINOBENZOATE/ANTHRANILATE SYNTHASE"/>
    <property type="match status" value="1"/>
</dbReference>
<dbReference type="PANTHER" id="PTHR11236:SF50">
    <property type="entry name" value="AMINODEOXYCHORISMATE SYNTHASE COMPONENT 1"/>
    <property type="match status" value="1"/>
</dbReference>
<dbReference type="InterPro" id="IPR005802">
    <property type="entry name" value="ADC_synth_comp_1"/>
</dbReference>
<comment type="similarity">
    <text evidence="2">Belongs to the class-IV pyridoxal-phosphate-dependent aminotransferase family.</text>
</comment>
<evidence type="ECO:0000313" key="6">
    <source>
        <dbReference type="EMBL" id="NMG45788.1"/>
    </source>
</evidence>
<dbReference type="SUPFAM" id="SSF56752">
    <property type="entry name" value="D-aminoacid aminotransferase-like PLP-dependent enzymes"/>
    <property type="match status" value="1"/>
</dbReference>
<dbReference type="NCBIfam" id="TIGR00553">
    <property type="entry name" value="pabB"/>
    <property type="match status" value="1"/>
</dbReference>
<evidence type="ECO:0000256" key="3">
    <source>
        <dbReference type="ARBA" id="ARBA00022898"/>
    </source>
</evidence>
<dbReference type="InterPro" id="IPR043132">
    <property type="entry name" value="BCAT-like_C"/>
</dbReference>
<dbReference type="InterPro" id="IPR001544">
    <property type="entry name" value="Aminotrans_IV"/>
</dbReference>
<comment type="caution">
    <text evidence="6">The sequence shown here is derived from an EMBL/GenBank/DDBJ whole genome shotgun (WGS) entry which is preliminary data.</text>
</comment>
<dbReference type="PRINTS" id="PR00095">
    <property type="entry name" value="ANTSNTHASEI"/>
</dbReference>
<dbReference type="Gene3D" id="3.30.470.10">
    <property type="match status" value="1"/>
</dbReference>
<keyword evidence="6" id="KW-0032">Aminotransferase</keyword>
<protein>
    <submittedName>
        <fullName evidence="6">Aminodeoxychorismate synthase component I</fullName>
        <ecNumber evidence="6">2.6.1.85</ecNumber>
    </submittedName>
</protein>
<dbReference type="Proteomes" id="UP000623795">
    <property type="component" value="Unassembled WGS sequence"/>
</dbReference>
<organism evidence="6 7">
    <name type="scientific">Aromatoleum toluvorans</name>
    <dbReference type="NCBI Taxonomy" id="92002"/>
    <lineage>
        <taxon>Bacteria</taxon>
        <taxon>Pseudomonadati</taxon>
        <taxon>Pseudomonadota</taxon>
        <taxon>Betaproteobacteria</taxon>
        <taxon>Rhodocyclales</taxon>
        <taxon>Rhodocyclaceae</taxon>
        <taxon>Aromatoleum</taxon>
    </lineage>
</organism>
<reference evidence="6 7" key="1">
    <citation type="submission" date="2019-12" db="EMBL/GenBank/DDBJ databases">
        <title>Comparative genomics gives insights into the taxonomy of the Azoarcus-Aromatoleum group and reveals separate origins of nif in the plant-associated Azoarcus and non-plant-associated Aromatoleum sub-groups.</title>
        <authorList>
            <person name="Lafos M."/>
            <person name="Maluk M."/>
            <person name="Batista M."/>
            <person name="Junghare M."/>
            <person name="Carmona M."/>
            <person name="Faoro H."/>
            <person name="Cruz L.M."/>
            <person name="Battistoni F."/>
            <person name="De Souza E."/>
            <person name="Pedrosa F."/>
            <person name="Chen W.-M."/>
            <person name="Poole P.S."/>
            <person name="Dixon R.A."/>
            <person name="James E.K."/>
        </authorList>
    </citation>
    <scope>NUCLEOTIDE SEQUENCE [LARGE SCALE GENOMIC DNA]</scope>
    <source>
        <strain evidence="6 7">Td21</strain>
    </source>
</reference>
<name>A0ABX1Q345_9RHOO</name>
<dbReference type="EMBL" id="WTVN01000037">
    <property type="protein sequence ID" value="NMG45788.1"/>
    <property type="molecule type" value="Genomic_DNA"/>
</dbReference>
<gene>
    <name evidence="6" type="primary">pabB</name>
    <name evidence="6" type="ORF">GPA22_18890</name>
</gene>
<evidence type="ECO:0000256" key="4">
    <source>
        <dbReference type="RuleBase" id="RU004516"/>
    </source>
</evidence>
<keyword evidence="6" id="KW-0808">Transferase</keyword>
<dbReference type="InterPro" id="IPR005801">
    <property type="entry name" value="ADC_synthase"/>
</dbReference>
<evidence type="ECO:0000259" key="5">
    <source>
        <dbReference type="Pfam" id="PF00425"/>
    </source>
</evidence>
<feature type="domain" description="Chorismate-utilising enzyme C-terminal" evidence="5">
    <location>
        <begin position="142"/>
        <end position="388"/>
    </location>
</feature>
<dbReference type="InterPro" id="IPR015890">
    <property type="entry name" value="Chorismate_C"/>
</dbReference>
<evidence type="ECO:0000313" key="7">
    <source>
        <dbReference type="Proteomes" id="UP000623795"/>
    </source>
</evidence>
<dbReference type="InterPro" id="IPR036038">
    <property type="entry name" value="Aminotransferase-like"/>
</dbReference>
<dbReference type="PROSITE" id="PS00770">
    <property type="entry name" value="AA_TRANSFER_CLASS_4"/>
    <property type="match status" value="1"/>
</dbReference>
<evidence type="ECO:0000256" key="1">
    <source>
        <dbReference type="ARBA" id="ARBA00001933"/>
    </source>
</evidence>
<dbReference type="Pfam" id="PF00425">
    <property type="entry name" value="Chorismate_bind"/>
    <property type="match status" value="1"/>
</dbReference>
<dbReference type="Pfam" id="PF01063">
    <property type="entry name" value="Aminotran_4"/>
    <property type="match status" value="1"/>
</dbReference>
<dbReference type="Gene3D" id="3.20.10.10">
    <property type="entry name" value="D-amino Acid Aminotransferase, subunit A, domain 2"/>
    <property type="match status" value="1"/>
</dbReference>
<proteinExistence type="inferred from homology"/>
<comment type="cofactor">
    <cofactor evidence="1 4">
        <name>pyridoxal 5'-phosphate</name>
        <dbReference type="ChEBI" id="CHEBI:597326"/>
    </cofactor>
</comment>
<dbReference type="SUPFAM" id="SSF56322">
    <property type="entry name" value="ADC synthase"/>
    <property type="match status" value="1"/>
</dbReference>
<dbReference type="InterPro" id="IPR043131">
    <property type="entry name" value="BCAT-like_N"/>
</dbReference>
<dbReference type="Gene3D" id="3.60.120.10">
    <property type="entry name" value="Anthranilate synthase"/>
    <property type="match status" value="1"/>
</dbReference>
<dbReference type="GO" id="GO:0046820">
    <property type="term" value="F:4-amino-4-deoxychorismate synthase activity"/>
    <property type="evidence" value="ECO:0007669"/>
    <property type="project" value="UniProtKB-EC"/>
</dbReference>
<keyword evidence="3 4" id="KW-0663">Pyridoxal phosphate</keyword>
<dbReference type="InterPro" id="IPR018300">
    <property type="entry name" value="Aminotrans_IV_CS"/>
</dbReference>
<sequence>MPDFGQVRLPVSEYAHEFALFDDNLDGSGDLLLLEPEESIVCMSATEIDAAFAAIERARARGRWVAIAASYELGDALEPRLRGSARGTLRDTGSPLLMAWVYGRAEHLPSARTDECIAGALTRLDEHERLAGVMDLGCEIAEQDYCRAIARIQDYIAAGDCYQVNFTFALHGRLYGAPLALYQALRAAQPVRHGALISHAAGAILSRSPELFVERRGGRLTCRPMKGTAARDSDPQGLASSEKNRAENVMIVDLIRNDLGRLAPSGGVRVERLCEVEPYPSVWQMTSTVIAEPVTASLAEIFRALFPCGSITGAPKIRAMEIIRELEQAPRGIYCGALGWIAPDGDFRFSVPIRTLEIDRDRHVRVGLGSGVVADSEPHAEWAESLLKGRFLTGLKPQFGLIETLRCEPGTAAPYPLLTRHFERLARSAGAFGFALDTEALRAALSERAGGLSGPHRVRVQLAADGSFAISAHALDDTAPTTPTVVLSQRPLASGDPLLRHKTTARALYDAELRDAMAHGHFDALFFNERDELAEGARTNVYLDLGDECLLTPPLDSGVLDGVYRRKLLDEGKAREQRLTRADLSRARAILLSNAARGLFRVELADAPSGISG</sequence>
<dbReference type="InterPro" id="IPR019999">
    <property type="entry name" value="Anth_synth_I-like"/>
</dbReference>
<dbReference type="EC" id="2.6.1.85" evidence="6"/>
<keyword evidence="7" id="KW-1185">Reference proteome</keyword>
<dbReference type="RefSeq" id="WP_169257617.1">
    <property type="nucleotide sequence ID" value="NZ_WTVN01000037.1"/>
</dbReference>
<accession>A0ABX1Q345</accession>
<evidence type="ECO:0000256" key="2">
    <source>
        <dbReference type="ARBA" id="ARBA00009320"/>
    </source>
</evidence>